<accession>A0A7S0LTU1</accession>
<name>A0A7S0LTU1_9CRYP</name>
<reference evidence="1" key="1">
    <citation type="submission" date="2021-01" db="EMBL/GenBank/DDBJ databases">
        <authorList>
            <person name="Corre E."/>
            <person name="Pelletier E."/>
            <person name="Niang G."/>
            <person name="Scheremetjew M."/>
            <person name="Finn R."/>
            <person name="Kale V."/>
            <person name="Holt S."/>
            <person name="Cochrane G."/>
            <person name="Meng A."/>
            <person name="Brown T."/>
            <person name="Cohen L."/>
        </authorList>
    </citation>
    <scope>NUCLEOTIDE SEQUENCE</scope>
    <source>
        <strain evidence="1">CCAP979/52</strain>
    </source>
</reference>
<sequence>MDKQPVSRKVVLTPKLAREIYAEKLRILTPKDLQHCVKPLNLLRGQSVSVANRYNVSAKTIRDIWNRKTWIFDTSCLWHYEDVDRTDNVSCSRLANNYRSPNYVVGKIFIDQKVPHPSTMVHPAYTATGLADRLTTRMEPPNLYLCSPSSRTPAFQYSDVPSTFQGPIDLHRDLHFLSVSEDPCFLSTLAASEPDALPWPSMPLDPFHADWPHWDSAAAHPPHPSSLATPRCDTL</sequence>
<gene>
    <name evidence="1" type="ORF">CCUR1050_LOCUS280</name>
</gene>
<organism evidence="1">
    <name type="scientific">Cryptomonas curvata</name>
    <dbReference type="NCBI Taxonomy" id="233186"/>
    <lineage>
        <taxon>Eukaryota</taxon>
        <taxon>Cryptophyceae</taxon>
        <taxon>Cryptomonadales</taxon>
        <taxon>Cryptomonadaceae</taxon>
        <taxon>Cryptomonas</taxon>
    </lineage>
</organism>
<evidence type="ECO:0000313" key="1">
    <source>
        <dbReference type="EMBL" id="CAD8622606.1"/>
    </source>
</evidence>
<dbReference type="EMBL" id="HBEZ01000568">
    <property type="protein sequence ID" value="CAD8622606.1"/>
    <property type="molecule type" value="Transcribed_RNA"/>
</dbReference>
<dbReference type="AlphaFoldDB" id="A0A7S0LTU1"/>
<proteinExistence type="predicted"/>
<protein>
    <submittedName>
        <fullName evidence="1">Uncharacterized protein</fullName>
    </submittedName>
</protein>